<sequence>MKPINVQLSYGSLVEGATWDKGFLAVQKLGKDGNFSELPRKPAKTLKAAVQMVSQIYPHEIIVA</sequence>
<proteinExistence type="predicted"/>
<accession>A0A8S5MMV5</accession>
<name>A0A8S5MMV5_9CAUD</name>
<dbReference type="EMBL" id="BK014940">
    <property type="protein sequence ID" value="DAD83709.1"/>
    <property type="molecule type" value="Genomic_DNA"/>
</dbReference>
<protein>
    <submittedName>
        <fullName evidence="1">Uncharacterized protein</fullName>
    </submittedName>
</protein>
<organism evidence="1">
    <name type="scientific">Myoviridae sp. ctPSW2</name>
    <dbReference type="NCBI Taxonomy" id="2826648"/>
    <lineage>
        <taxon>Viruses</taxon>
        <taxon>Duplodnaviria</taxon>
        <taxon>Heunggongvirae</taxon>
        <taxon>Uroviricota</taxon>
        <taxon>Caudoviricetes</taxon>
    </lineage>
</organism>
<evidence type="ECO:0000313" key="1">
    <source>
        <dbReference type="EMBL" id="DAD83709.1"/>
    </source>
</evidence>
<reference evidence="1" key="1">
    <citation type="journal article" date="2021" name="Proc. Natl. Acad. Sci. U.S.A.">
        <title>A Catalog of Tens of Thousands of Viruses from Human Metagenomes Reveals Hidden Associations with Chronic Diseases.</title>
        <authorList>
            <person name="Tisza M.J."/>
            <person name="Buck C.B."/>
        </authorList>
    </citation>
    <scope>NUCLEOTIDE SEQUENCE</scope>
    <source>
        <strain evidence="1">CtPSW2</strain>
    </source>
</reference>